<dbReference type="RefSeq" id="WP_280758653.1">
    <property type="nucleotide sequence ID" value="NZ_JARXVC010000001.1"/>
</dbReference>
<evidence type="ECO:0000313" key="2">
    <source>
        <dbReference type="Proteomes" id="UP001160334"/>
    </source>
</evidence>
<keyword evidence="2" id="KW-1185">Reference proteome</keyword>
<evidence type="ECO:0000313" key="1">
    <source>
        <dbReference type="EMBL" id="MDH6279279.1"/>
    </source>
</evidence>
<dbReference type="Proteomes" id="UP001160334">
    <property type="component" value="Unassembled WGS sequence"/>
</dbReference>
<accession>A0ABT6M784</accession>
<comment type="caution">
    <text evidence="1">The sequence shown here is derived from an EMBL/GenBank/DDBJ whole genome shotgun (WGS) entry which is preliminary data.</text>
</comment>
<dbReference type="InterPro" id="IPR010310">
    <property type="entry name" value="T7SS_ESAT-6-like"/>
</dbReference>
<name>A0ABT6M784_9NOCA</name>
<dbReference type="EMBL" id="JARXVC010000001">
    <property type="protein sequence ID" value="MDH6279279.1"/>
    <property type="molecule type" value="Genomic_DNA"/>
</dbReference>
<gene>
    <name evidence="1" type="ORF">M2280_000484</name>
</gene>
<dbReference type="SUPFAM" id="SSF140453">
    <property type="entry name" value="EsxAB dimer-like"/>
    <property type="match status" value="1"/>
</dbReference>
<organism evidence="1 2">
    <name type="scientific">Prescottella agglutinans</name>
    <dbReference type="NCBI Taxonomy" id="1644129"/>
    <lineage>
        <taxon>Bacteria</taxon>
        <taxon>Bacillati</taxon>
        <taxon>Actinomycetota</taxon>
        <taxon>Actinomycetes</taxon>
        <taxon>Mycobacteriales</taxon>
        <taxon>Nocardiaceae</taxon>
        <taxon>Prescottella</taxon>
    </lineage>
</organism>
<proteinExistence type="predicted"/>
<reference evidence="1 2" key="1">
    <citation type="submission" date="2023-04" db="EMBL/GenBank/DDBJ databases">
        <title>Forest soil microbial communities from Buena Vista Peninsula, Colon Province, Panama.</title>
        <authorList>
            <person name="Bouskill N."/>
        </authorList>
    </citation>
    <scope>NUCLEOTIDE SEQUENCE [LARGE SCALE GENOMIC DNA]</scope>
    <source>
        <strain evidence="1 2">CFH S0262</strain>
    </source>
</reference>
<sequence>MARYVANTEQILALVDKARRIGRQFEQRIAEVEHEIAALHVDWQGDAADAHRSNAATWHREMTDMQTALAALETAAHGAHDGYIANVEHNMGMWP</sequence>
<dbReference type="Gene3D" id="1.10.287.1060">
    <property type="entry name" value="ESAT-6-like"/>
    <property type="match status" value="1"/>
</dbReference>
<dbReference type="InterPro" id="IPR036689">
    <property type="entry name" value="ESAT-6-like_sf"/>
</dbReference>
<dbReference type="Pfam" id="PF06013">
    <property type="entry name" value="WXG100"/>
    <property type="match status" value="1"/>
</dbReference>
<protein>
    <submittedName>
        <fullName evidence="1">WXG100 family type VII secretion target</fullName>
    </submittedName>
</protein>